<name>A0AAW5RNX5_AERME</name>
<dbReference type="InterPro" id="IPR057666">
    <property type="entry name" value="DrpA_SLOG"/>
</dbReference>
<dbReference type="EMBL" id="JAJVCY010000056">
    <property type="protein sequence ID" value="MCV3290456.1"/>
    <property type="molecule type" value="Genomic_DNA"/>
</dbReference>
<gene>
    <name evidence="3" type="primary">dprA</name>
    <name evidence="3" type="ORF">LZT28_19845</name>
</gene>
<protein>
    <submittedName>
        <fullName evidence="3">DNA-processing protein DprA</fullName>
    </submittedName>
</protein>
<dbReference type="Pfam" id="PF02481">
    <property type="entry name" value="DNA_processg_A"/>
    <property type="match status" value="1"/>
</dbReference>
<evidence type="ECO:0000256" key="1">
    <source>
        <dbReference type="ARBA" id="ARBA00006525"/>
    </source>
</evidence>
<dbReference type="PANTHER" id="PTHR43022:SF1">
    <property type="entry name" value="PROTEIN SMF"/>
    <property type="match status" value="1"/>
</dbReference>
<feature type="domain" description="Smf/DprA SLOG" evidence="2">
    <location>
        <begin position="79"/>
        <end position="289"/>
    </location>
</feature>
<dbReference type="PANTHER" id="PTHR43022">
    <property type="entry name" value="PROTEIN SMF"/>
    <property type="match status" value="1"/>
</dbReference>
<organism evidence="3 4">
    <name type="scientific">Aeromonas media</name>
    <dbReference type="NCBI Taxonomy" id="651"/>
    <lineage>
        <taxon>Bacteria</taxon>
        <taxon>Pseudomonadati</taxon>
        <taxon>Pseudomonadota</taxon>
        <taxon>Gammaproteobacteria</taxon>
        <taxon>Aeromonadales</taxon>
        <taxon>Aeromonadaceae</taxon>
        <taxon>Aeromonas</taxon>
    </lineage>
</organism>
<proteinExistence type="inferred from homology"/>
<dbReference type="Gene3D" id="3.40.50.450">
    <property type="match status" value="1"/>
</dbReference>
<sequence>MNSGEMKQLLGVAVQVYKLGSDATLLKLIDYLDFDQLHDLQDLKEAVEQSRLLRAPLTNKVVSESQDELFRHKQLGISLIPIGETGYPKSLAMTENPPAILYVRGNLHILEQLPGVAVVGSREVSSNGLEITKRITSQLSKAGFVIVSGLAIGVDAMAHRAALQSKGLTIAVLAHGLEEAKPKQNARLGHEILENGGAWISEYPIDRRVLKQSFVQRNRIQVGLSAGSILVEASLGSGTMTQAEFCVQAKRPMYAVVPHRPDNPLQLNCEGTQHLVDSGQAFPLRTKEDYDALIDVMMRSKSKIDKVEFFRQLKPQLF</sequence>
<evidence type="ECO:0000259" key="2">
    <source>
        <dbReference type="Pfam" id="PF02481"/>
    </source>
</evidence>
<comment type="caution">
    <text evidence="3">The sequence shown here is derived from an EMBL/GenBank/DDBJ whole genome shotgun (WGS) entry which is preliminary data.</text>
</comment>
<dbReference type="SUPFAM" id="SSF102405">
    <property type="entry name" value="MCP/YpsA-like"/>
    <property type="match status" value="1"/>
</dbReference>
<dbReference type="Proteomes" id="UP001208651">
    <property type="component" value="Unassembled WGS sequence"/>
</dbReference>
<dbReference type="InterPro" id="IPR003488">
    <property type="entry name" value="DprA"/>
</dbReference>
<reference evidence="3" key="1">
    <citation type="submission" date="2022-01" db="EMBL/GenBank/DDBJ databases">
        <title>Comparison of Fish pathogen Aeromonas spp.</title>
        <authorList>
            <person name="Dubey S."/>
            <person name="Sorum H."/>
            <person name="Munangandu H.M."/>
        </authorList>
    </citation>
    <scope>NUCLEOTIDE SEQUENCE</scope>
    <source>
        <strain evidence="3">SD/21-15</strain>
    </source>
</reference>
<evidence type="ECO:0000313" key="3">
    <source>
        <dbReference type="EMBL" id="MCV3290456.1"/>
    </source>
</evidence>
<dbReference type="GO" id="GO:0009294">
    <property type="term" value="P:DNA-mediated transformation"/>
    <property type="evidence" value="ECO:0007669"/>
    <property type="project" value="InterPro"/>
</dbReference>
<evidence type="ECO:0000313" key="4">
    <source>
        <dbReference type="Proteomes" id="UP001208651"/>
    </source>
</evidence>
<dbReference type="AlphaFoldDB" id="A0AAW5RNX5"/>
<accession>A0AAW5RNX5</accession>
<dbReference type="RefSeq" id="WP_263686134.1">
    <property type="nucleotide sequence ID" value="NZ_JAJVCY010000056.1"/>
</dbReference>
<comment type="similarity">
    <text evidence="1">Belongs to the DprA/Smf family.</text>
</comment>
<dbReference type="NCBIfam" id="TIGR00732">
    <property type="entry name" value="dprA"/>
    <property type="match status" value="1"/>
</dbReference>